<feature type="domain" description="DUF4833" evidence="1">
    <location>
        <begin position="45"/>
        <end position="182"/>
    </location>
</feature>
<dbReference type="Proteomes" id="UP000294850">
    <property type="component" value="Unassembled WGS sequence"/>
</dbReference>
<comment type="caution">
    <text evidence="2">The sequence shown here is derived from an EMBL/GenBank/DDBJ whole genome shotgun (WGS) entry which is preliminary data.</text>
</comment>
<gene>
    <name evidence="2" type="ORF">E0F88_27120</name>
</gene>
<proteinExistence type="predicted"/>
<dbReference type="RefSeq" id="WP_131961449.1">
    <property type="nucleotide sequence ID" value="NZ_SMFL01000014.1"/>
</dbReference>
<dbReference type="Pfam" id="PF16117">
    <property type="entry name" value="DUF4833"/>
    <property type="match status" value="1"/>
</dbReference>
<accession>A0A4V2Z2Z7</accession>
<dbReference type="InterPro" id="IPR032269">
    <property type="entry name" value="DUF4833"/>
</dbReference>
<keyword evidence="3" id="KW-1185">Reference proteome</keyword>
<protein>
    <submittedName>
        <fullName evidence="2">DUF4833 domain-containing protein</fullName>
    </submittedName>
</protein>
<evidence type="ECO:0000313" key="3">
    <source>
        <dbReference type="Proteomes" id="UP000294850"/>
    </source>
</evidence>
<dbReference type="OrthoDB" id="9785831at2"/>
<dbReference type="AlphaFoldDB" id="A0A4V2Z2Z7"/>
<evidence type="ECO:0000259" key="1">
    <source>
        <dbReference type="Pfam" id="PF16117"/>
    </source>
</evidence>
<reference evidence="2 3" key="1">
    <citation type="submission" date="2019-03" db="EMBL/GenBank/DDBJ databases">
        <title>Dyadobacter AR-3-6 sp. nov., isolated from arctic soil.</title>
        <authorList>
            <person name="Chaudhary D.K."/>
        </authorList>
    </citation>
    <scope>NUCLEOTIDE SEQUENCE [LARGE SCALE GENOMIC DNA]</scope>
    <source>
        <strain evidence="2 3">AR-3-6</strain>
    </source>
</reference>
<dbReference type="EMBL" id="SMFL01000014">
    <property type="protein sequence ID" value="TDE10748.1"/>
    <property type="molecule type" value="Genomic_DNA"/>
</dbReference>
<evidence type="ECO:0000313" key="2">
    <source>
        <dbReference type="EMBL" id="TDE10748.1"/>
    </source>
</evidence>
<name>A0A4V2Z2Z7_9BACT</name>
<organism evidence="2 3">
    <name type="scientific">Dyadobacter psychrotolerans</name>
    <dbReference type="NCBI Taxonomy" id="2541721"/>
    <lineage>
        <taxon>Bacteria</taxon>
        <taxon>Pseudomonadati</taxon>
        <taxon>Bacteroidota</taxon>
        <taxon>Cytophagia</taxon>
        <taxon>Cytophagales</taxon>
        <taxon>Spirosomataceae</taxon>
        <taxon>Dyadobacter</taxon>
    </lineage>
</organism>
<sequence length="185" mass="21240">MKALIMIGLLSIYGLGYNVLPKENLAKSFLMDTLPVPREIPNLLFYLQRDPDSNTICYTLNLDKNGLLNEKDPVKIFWVRYAGDGSRKELNYLQKKYAYGITVKADGKDHFEIKSVAYPRRTLHLKKNDSNKYQVRTTINDKECALQRVFIRITGGTPISPKVEYIELQGTDYTTGKMVVERVKV</sequence>